<evidence type="ECO:0000313" key="3">
    <source>
        <dbReference type="Proteomes" id="UP000295604"/>
    </source>
</evidence>
<reference evidence="2 3" key="1">
    <citation type="submission" date="2018-11" db="EMBL/GenBank/DDBJ databases">
        <title>Genome sequence and assembly of Colletotrichum sidae.</title>
        <authorList>
            <person name="Gan P."/>
            <person name="Shirasu K."/>
        </authorList>
    </citation>
    <scope>NUCLEOTIDE SEQUENCE [LARGE SCALE GENOMIC DNA]</scope>
    <source>
        <strain evidence="2 3">CBS 518.97</strain>
    </source>
</reference>
<name>A0A4R8TGB1_9PEZI</name>
<gene>
    <name evidence="2" type="ORF">C8034_v000292</name>
</gene>
<accession>A0A4R8TGB1</accession>
<organism evidence="2 3">
    <name type="scientific">Colletotrichum sidae</name>
    <dbReference type="NCBI Taxonomy" id="1347389"/>
    <lineage>
        <taxon>Eukaryota</taxon>
        <taxon>Fungi</taxon>
        <taxon>Dikarya</taxon>
        <taxon>Ascomycota</taxon>
        <taxon>Pezizomycotina</taxon>
        <taxon>Sordariomycetes</taxon>
        <taxon>Hypocreomycetidae</taxon>
        <taxon>Glomerellales</taxon>
        <taxon>Glomerellaceae</taxon>
        <taxon>Colletotrichum</taxon>
        <taxon>Colletotrichum orbiculare species complex</taxon>
    </lineage>
</organism>
<evidence type="ECO:0000256" key="1">
    <source>
        <dbReference type="SAM" id="MobiDB-lite"/>
    </source>
</evidence>
<proteinExistence type="predicted"/>
<comment type="caution">
    <text evidence="2">The sequence shown here is derived from an EMBL/GenBank/DDBJ whole genome shotgun (WGS) entry which is preliminary data.</text>
</comment>
<dbReference type="AlphaFoldDB" id="A0A4R8TGB1"/>
<sequence>MVPPTSISSVCLHAPLGLDLWAVVENTHNQVRSRILRGRKARYSDVLEPLVSLEGARRDQRRQPGQPDLDHGPREPAHGWCSGARQQRHRFDDLLLARVSSIRYQLRHGAQFRLLFPPSRVPPGTVPPTHAQMV</sequence>
<keyword evidence="3" id="KW-1185">Reference proteome</keyword>
<dbReference type="Proteomes" id="UP000295604">
    <property type="component" value="Unassembled WGS sequence"/>
</dbReference>
<evidence type="ECO:0000313" key="2">
    <source>
        <dbReference type="EMBL" id="TEA17145.1"/>
    </source>
</evidence>
<protein>
    <submittedName>
        <fullName evidence="2">Uncharacterized protein</fullName>
    </submittedName>
</protein>
<dbReference type="EMBL" id="QAPF01000093">
    <property type="protein sequence ID" value="TEA17145.1"/>
    <property type="molecule type" value="Genomic_DNA"/>
</dbReference>
<feature type="compositionally biased region" description="Basic and acidic residues" evidence="1">
    <location>
        <begin position="55"/>
        <end position="77"/>
    </location>
</feature>
<feature type="region of interest" description="Disordered" evidence="1">
    <location>
        <begin position="54"/>
        <end position="83"/>
    </location>
</feature>